<sequence>MNEDPSRLRPRTGGHGLIAGHARAAAKAMNDREEVSGMVNPLDLEGLRRREVKARRAWGHARREGRSRASMFGLTLFWGLTRLDTTRGMRIFNLFLFHYGTVMAAGAAYMMFFSVSAALVAGFSVAGLVIGGDQELQDTIVDLTNDALPGVIGEDGLATQAQLFDTEGFGLTLVVSLLVAAVASLSWINGLRAGIRSIFDRPLMDENVLVVKSRDLGVMVLLGTMLLAATATSLISESVLEVSERVLGWNLNVLQGLVGTVITLAVPLVLDVLVAILIFRVASRVVMPVSVLWRAALIAAIGSSLLRQLSTFLLSGVEGGNLIVSSFATVLGFFVYFFLLSLIYLLCASWAALATDDRNRRLGPIAASR</sequence>
<evidence type="ECO:0000313" key="8">
    <source>
        <dbReference type="Proteomes" id="UP000238217"/>
    </source>
</evidence>
<dbReference type="PANTHER" id="PTHR30213">
    <property type="entry name" value="INNER MEMBRANE PROTEIN YHJD"/>
    <property type="match status" value="1"/>
</dbReference>
<dbReference type="Pfam" id="PF03631">
    <property type="entry name" value="Virul_fac_BrkB"/>
    <property type="match status" value="1"/>
</dbReference>
<dbReference type="EMBL" id="PVTY01000003">
    <property type="protein sequence ID" value="PRZ18110.1"/>
    <property type="molecule type" value="Genomic_DNA"/>
</dbReference>
<evidence type="ECO:0000313" key="7">
    <source>
        <dbReference type="EMBL" id="PRZ18110.1"/>
    </source>
</evidence>
<feature type="transmembrane region" description="Helical" evidence="6">
    <location>
        <begin position="216"/>
        <end position="236"/>
    </location>
</feature>
<organism evidence="7 8">
    <name type="scientific">Nesterenkonia sandarakina</name>
    <dbReference type="NCBI Taxonomy" id="272918"/>
    <lineage>
        <taxon>Bacteria</taxon>
        <taxon>Bacillati</taxon>
        <taxon>Actinomycetota</taxon>
        <taxon>Actinomycetes</taxon>
        <taxon>Micrococcales</taxon>
        <taxon>Micrococcaceae</taxon>
        <taxon>Nesterenkonia</taxon>
    </lineage>
</organism>
<reference evidence="7 8" key="1">
    <citation type="submission" date="2018-03" db="EMBL/GenBank/DDBJ databases">
        <title>Comparative analysis of microorganisms from saline springs in Andes Mountain Range, Colombia.</title>
        <authorList>
            <person name="Rubin E."/>
        </authorList>
    </citation>
    <scope>NUCLEOTIDE SEQUENCE [LARGE SCALE GENOMIC DNA]</scope>
    <source>
        <strain evidence="7 8">CG 35</strain>
    </source>
</reference>
<feature type="transmembrane region" description="Helical" evidence="6">
    <location>
        <begin position="330"/>
        <end position="353"/>
    </location>
</feature>
<keyword evidence="3 6" id="KW-0812">Transmembrane</keyword>
<gene>
    <name evidence="7" type="ORF">BCL67_10395</name>
</gene>
<evidence type="ECO:0000256" key="2">
    <source>
        <dbReference type="ARBA" id="ARBA00022475"/>
    </source>
</evidence>
<evidence type="ECO:0000256" key="4">
    <source>
        <dbReference type="ARBA" id="ARBA00022989"/>
    </source>
</evidence>
<evidence type="ECO:0000256" key="3">
    <source>
        <dbReference type="ARBA" id="ARBA00022692"/>
    </source>
</evidence>
<feature type="transmembrane region" description="Helical" evidence="6">
    <location>
        <begin position="91"/>
        <end position="112"/>
    </location>
</feature>
<keyword evidence="4 6" id="KW-1133">Transmembrane helix</keyword>
<comment type="subcellular location">
    <subcellularLocation>
        <location evidence="1">Cell membrane</location>
        <topology evidence="1">Multi-pass membrane protein</topology>
    </subcellularLocation>
</comment>
<evidence type="ECO:0000256" key="1">
    <source>
        <dbReference type="ARBA" id="ARBA00004651"/>
    </source>
</evidence>
<feature type="transmembrane region" description="Helical" evidence="6">
    <location>
        <begin position="173"/>
        <end position="195"/>
    </location>
</feature>
<protein>
    <submittedName>
        <fullName evidence="7">Membrane protein</fullName>
    </submittedName>
</protein>
<feature type="transmembrane region" description="Helical" evidence="6">
    <location>
        <begin position="291"/>
        <end position="310"/>
    </location>
</feature>
<dbReference type="RefSeq" id="WP_181255868.1">
    <property type="nucleotide sequence ID" value="NZ_PVTY01000003.1"/>
</dbReference>
<evidence type="ECO:0000256" key="5">
    <source>
        <dbReference type="ARBA" id="ARBA00023136"/>
    </source>
</evidence>
<dbReference type="PANTHER" id="PTHR30213:SF1">
    <property type="entry name" value="INNER MEMBRANE PROTEIN YHJD"/>
    <property type="match status" value="1"/>
</dbReference>
<dbReference type="AlphaFoldDB" id="A0A2T0YRB7"/>
<name>A0A2T0YRB7_9MICC</name>
<keyword evidence="2" id="KW-1003">Cell membrane</keyword>
<dbReference type="GO" id="GO:0005886">
    <property type="term" value="C:plasma membrane"/>
    <property type="evidence" value="ECO:0007669"/>
    <property type="project" value="UniProtKB-SubCell"/>
</dbReference>
<keyword evidence="8" id="KW-1185">Reference proteome</keyword>
<comment type="caution">
    <text evidence="7">The sequence shown here is derived from an EMBL/GenBank/DDBJ whole genome shotgun (WGS) entry which is preliminary data.</text>
</comment>
<dbReference type="Proteomes" id="UP000238217">
    <property type="component" value="Unassembled WGS sequence"/>
</dbReference>
<evidence type="ECO:0000256" key="6">
    <source>
        <dbReference type="SAM" id="Phobius"/>
    </source>
</evidence>
<keyword evidence="5 6" id="KW-0472">Membrane</keyword>
<feature type="transmembrane region" description="Helical" evidence="6">
    <location>
        <begin position="256"/>
        <end position="279"/>
    </location>
</feature>
<accession>A0A2T0YRB7</accession>
<proteinExistence type="predicted"/>
<dbReference type="InterPro" id="IPR017039">
    <property type="entry name" value="Virul_fac_BrkB"/>
</dbReference>